<evidence type="ECO:0000259" key="1">
    <source>
        <dbReference type="Pfam" id="PF16036"/>
    </source>
</evidence>
<dbReference type="Proteomes" id="UP000270626">
    <property type="component" value="Unassembled WGS sequence"/>
</dbReference>
<evidence type="ECO:0000313" key="3">
    <source>
        <dbReference type="Proteomes" id="UP000270626"/>
    </source>
</evidence>
<dbReference type="InterPro" id="IPR016087">
    <property type="entry name" value="Chalcone_isomerase"/>
</dbReference>
<name>A0A495VMZ4_9RHOO</name>
<keyword evidence="2" id="KW-0413">Isomerase</keyword>
<comment type="caution">
    <text evidence="2">The sequence shown here is derived from an EMBL/GenBank/DDBJ whole genome shotgun (WGS) entry which is preliminary data.</text>
</comment>
<dbReference type="Pfam" id="PF16036">
    <property type="entry name" value="Chalcone_3"/>
    <property type="match status" value="1"/>
</dbReference>
<reference evidence="2 3" key="1">
    <citation type="submission" date="2018-10" db="EMBL/GenBank/DDBJ databases">
        <title>Genomic Encyclopedia of Type Strains, Phase IV (KMG-IV): sequencing the most valuable type-strain genomes for metagenomic binning, comparative biology and taxonomic classification.</title>
        <authorList>
            <person name="Goeker M."/>
        </authorList>
    </citation>
    <scope>NUCLEOTIDE SEQUENCE [LARGE SCALE GENOMIC DNA]</scope>
    <source>
        <strain evidence="2 3">DSM 23841</strain>
    </source>
</reference>
<evidence type="ECO:0000313" key="2">
    <source>
        <dbReference type="EMBL" id="RKT49695.1"/>
    </source>
</evidence>
<accession>A0A495VMZ4</accession>
<dbReference type="RefSeq" id="WP_121459613.1">
    <property type="nucleotide sequence ID" value="NZ_RBXP01000020.1"/>
</dbReference>
<keyword evidence="3" id="KW-1185">Reference proteome</keyword>
<dbReference type="EMBL" id="RBXP01000020">
    <property type="protein sequence ID" value="RKT49695.1"/>
    <property type="molecule type" value="Genomic_DNA"/>
</dbReference>
<dbReference type="GO" id="GO:0016853">
    <property type="term" value="F:isomerase activity"/>
    <property type="evidence" value="ECO:0007669"/>
    <property type="project" value="UniProtKB-KW"/>
</dbReference>
<sequence>MSSSSNSHIADPRRRRLLLGLAGLPLAAGAAGDPTQGLQRRGQGRFTRFGLLIYEATLWSGASPEEPPLALRLDYRRSIAGRAIARASVDEMRRLGADEASLSRWGAQMAALFPDVPAGDAILGVYQPGRAEFLFNGRWLGVIDDAEFARRFFAIWLDPRTSAPVLRAALLGAGA</sequence>
<dbReference type="OrthoDB" id="8527419at2"/>
<organism evidence="2 3">
    <name type="scientific">Azonexus fungiphilus</name>
    <dbReference type="NCBI Taxonomy" id="146940"/>
    <lineage>
        <taxon>Bacteria</taxon>
        <taxon>Pseudomonadati</taxon>
        <taxon>Pseudomonadota</taxon>
        <taxon>Betaproteobacteria</taxon>
        <taxon>Rhodocyclales</taxon>
        <taxon>Azonexaceae</taxon>
        <taxon>Azonexus</taxon>
    </lineage>
</organism>
<protein>
    <submittedName>
        <fullName evidence="2">Chalcone isomerase-like protein</fullName>
    </submittedName>
</protein>
<feature type="domain" description="Chalcone isomerase" evidence="1">
    <location>
        <begin position="66"/>
        <end position="172"/>
    </location>
</feature>
<dbReference type="AlphaFoldDB" id="A0A495VMZ4"/>
<proteinExistence type="predicted"/>
<gene>
    <name evidence="2" type="ORF">DFR40_3361</name>
</gene>